<feature type="chain" id="PRO_5045874178" evidence="2">
    <location>
        <begin position="23"/>
        <end position="323"/>
    </location>
</feature>
<dbReference type="InterPro" id="IPR005064">
    <property type="entry name" value="BUG"/>
</dbReference>
<dbReference type="CDD" id="cd07012">
    <property type="entry name" value="PBP2_Bug_TTT"/>
    <property type="match status" value="1"/>
</dbReference>
<comment type="caution">
    <text evidence="3">The sequence shown here is derived from an EMBL/GenBank/DDBJ whole genome shotgun (WGS) entry which is preliminary data.</text>
</comment>
<organism evidence="3 4">
    <name type="scientific">Belnapia mucosa</name>
    <dbReference type="NCBI Taxonomy" id="2804532"/>
    <lineage>
        <taxon>Bacteria</taxon>
        <taxon>Pseudomonadati</taxon>
        <taxon>Pseudomonadota</taxon>
        <taxon>Alphaproteobacteria</taxon>
        <taxon>Acetobacterales</taxon>
        <taxon>Roseomonadaceae</taxon>
        <taxon>Belnapia</taxon>
    </lineage>
</organism>
<comment type="similarity">
    <text evidence="1">Belongs to the UPF0065 (bug) family.</text>
</comment>
<dbReference type="EMBL" id="JAEUXJ010000003">
    <property type="protein sequence ID" value="MBL6455603.1"/>
    <property type="molecule type" value="Genomic_DNA"/>
</dbReference>
<gene>
    <name evidence="3" type="ORF">JMJ55_09735</name>
</gene>
<dbReference type="RefSeq" id="WP_202825335.1">
    <property type="nucleotide sequence ID" value="NZ_JAEUXJ010000003.1"/>
</dbReference>
<protein>
    <submittedName>
        <fullName evidence="3">Tripartite tricarboxylate transporter substrate binding protein</fullName>
    </submittedName>
</protein>
<keyword evidence="2" id="KW-0732">Signal</keyword>
<dbReference type="Pfam" id="PF03401">
    <property type="entry name" value="TctC"/>
    <property type="match status" value="1"/>
</dbReference>
<sequence>MTRIVRRALLALPALLPGPARAEGYPARPITWIVPFGAGGITDTSARTLAQRMGQLLGQTVVVENRPGAGGTIGAEFVARGAADGYLMLYGSQGPISAAPSIFPTLRYDPQRDLAPVHGLGASPHLIVVPPSRPWTTLAELVEAARSRPEGLTYASTGIGTSPHLAAEALLQSTGIRMAHAPYANGTQGLNDVIGGRLDVMWDYPLTSLPHVREGRLRALAVTDSGRVALAPGIPTVAEAGLPGAEMVPWAGLFVPARTPAEIVARLAGAVREAMADSRVQEFFNGTGTVLWPEMGTDRFRAFLAEETPRIAGLIARSGAQAR</sequence>
<accession>A0ABS1V5N0</accession>
<evidence type="ECO:0000313" key="4">
    <source>
        <dbReference type="Proteomes" id="UP000606490"/>
    </source>
</evidence>
<name>A0ABS1V5N0_9PROT</name>
<dbReference type="PIRSF" id="PIRSF017082">
    <property type="entry name" value="YflP"/>
    <property type="match status" value="1"/>
</dbReference>
<dbReference type="PANTHER" id="PTHR42928">
    <property type="entry name" value="TRICARBOXYLATE-BINDING PROTEIN"/>
    <property type="match status" value="1"/>
</dbReference>
<keyword evidence="4" id="KW-1185">Reference proteome</keyword>
<dbReference type="InterPro" id="IPR042100">
    <property type="entry name" value="Bug_dom1"/>
</dbReference>
<evidence type="ECO:0000256" key="1">
    <source>
        <dbReference type="ARBA" id="ARBA00006987"/>
    </source>
</evidence>
<evidence type="ECO:0000313" key="3">
    <source>
        <dbReference type="EMBL" id="MBL6455603.1"/>
    </source>
</evidence>
<evidence type="ECO:0000256" key="2">
    <source>
        <dbReference type="SAM" id="SignalP"/>
    </source>
</evidence>
<dbReference type="Proteomes" id="UP000606490">
    <property type="component" value="Unassembled WGS sequence"/>
</dbReference>
<proteinExistence type="inferred from homology"/>
<feature type="signal peptide" evidence="2">
    <location>
        <begin position="1"/>
        <end position="22"/>
    </location>
</feature>
<dbReference type="Gene3D" id="3.40.190.150">
    <property type="entry name" value="Bordetella uptake gene, domain 1"/>
    <property type="match status" value="1"/>
</dbReference>
<reference evidence="3 4" key="1">
    <citation type="submission" date="2021-01" db="EMBL/GenBank/DDBJ databases">
        <title>Belnapia mucosa sp. nov. and Belnapia arida sp. nov., isolated from the Tabernas Desert (Almeria, Spain).</title>
        <authorList>
            <person name="Molina-Menor E."/>
            <person name="Vidal-Verdu A."/>
            <person name="Calonge A."/>
            <person name="Satari L."/>
            <person name="Pereto Magraner J."/>
            <person name="Porcar Miralles M."/>
        </authorList>
    </citation>
    <scope>NUCLEOTIDE SEQUENCE [LARGE SCALE GENOMIC DNA]</scope>
    <source>
        <strain evidence="3 4">T6</strain>
    </source>
</reference>
<dbReference type="PANTHER" id="PTHR42928:SF5">
    <property type="entry name" value="BLR1237 PROTEIN"/>
    <property type="match status" value="1"/>
</dbReference>
<dbReference type="Gene3D" id="3.40.190.10">
    <property type="entry name" value="Periplasmic binding protein-like II"/>
    <property type="match status" value="1"/>
</dbReference>
<dbReference type="SUPFAM" id="SSF53850">
    <property type="entry name" value="Periplasmic binding protein-like II"/>
    <property type="match status" value="1"/>
</dbReference>